<feature type="signal peptide" evidence="2">
    <location>
        <begin position="1"/>
        <end position="20"/>
    </location>
</feature>
<dbReference type="PIRSF" id="PIRSF012509">
    <property type="entry name" value="CamS"/>
    <property type="match status" value="1"/>
</dbReference>
<evidence type="ECO:0000256" key="1">
    <source>
        <dbReference type="SAM" id="MobiDB-lite"/>
    </source>
</evidence>
<feature type="chain" id="PRO_5039342883" evidence="2">
    <location>
        <begin position="21"/>
        <end position="392"/>
    </location>
</feature>
<reference evidence="3 4" key="1">
    <citation type="submission" date="2018-11" db="EMBL/GenBank/DDBJ databases">
        <authorList>
            <person name="Wuyts S."/>
        </authorList>
    </citation>
    <scope>NUCLEOTIDE SEQUENCE [LARGE SCALE GENOMIC DNA]</scope>
    <source>
        <strain evidence="3">Lactobacillus mudanjiangensis AMBF249</strain>
    </source>
</reference>
<dbReference type="Gene3D" id="3.10.570.10">
    <property type="entry name" value="sex pheromone staph- cam373 precursor domain"/>
    <property type="match status" value="1"/>
</dbReference>
<accession>A0A660E8X0</accession>
<dbReference type="CDD" id="cd13440">
    <property type="entry name" value="CamS_repeat_2"/>
    <property type="match status" value="1"/>
</dbReference>
<keyword evidence="2" id="KW-0732">Signal</keyword>
<evidence type="ECO:0000256" key="2">
    <source>
        <dbReference type="SAM" id="SignalP"/>
    </source>
</evidence>
<gene>
    <name evidence="3" type="ORF">MUDAN_MDHGFNIF_01131</name>
</gene>
<dbReference type="Pfam" id="PF07537">
    <property type="entry name" value="CamS"/>
    <property type="match status" value="1"/>
</dbReference>
<evidence type="ECO:0000313" key="3">
    <source>
        <dbReference type="EMBL" id="VDG29571.1"/>
    </source>
</evidence>
<keyword evidence="3" id="KW-0449">Lipoprotein</keyword>
<sequence length="392" mass="42719">MNLKRIRTMGLVAVAAVALAACGNLKNSSFGSSSTSQTTTTGSKTTTTTGSTDSEFYQGVIKKGRYRTSKSRGVNVSQNDNVMNLKSFETGLLDVSKKVFSTSKYVYQEGQYINTSTVEKWLGRKSKSNPDGLNPKSNGKTGANTRNPIYLQQLEEQDYMIQSGSKLSLGGVTIGLGMNSVDYYTKVEYGATYETDISTTELTAQGKKMANTVLQRLRKKSALKSVPIVLALYKQSSNDSLVGGDMIAYVVSKNGSTTVNNWTALNWKNYVFPATSESKNSGANSNDESDFSSFKSHVQNFFPNLSGVTANAHYQDKSLKKLSVNITTKFYSETEIISFTQYLATAAKRYLPSGIPVEITVKSANGDIQSFLARTAKGSSYYTHVFSDQGDN</sequence>
<dbReference type="Proteomes" id="UP000289996">
    <property type="component" value="Unassembled WGS sequence"/>
</dbReference>
<dbReference type="OrthoDB" id="9795361at2"/>
<dbReference type="AlphaFoldDB" id="A0A660E8X0"/>
<dbReference type="EMBL" id="UYIG01000141">
    <property type="protein sequence ID" value="VDG29571.1"/>
    <property type="molecule type" value="Genomic_DNA"/>
</dbReference>
<dbReference type="InterPro" id="IPR011426">
    <property type="entry name" value="CamS"/>
</dbReference>
<proteinExistence type="predicted"/>
<dbReference type="RefSeq" id="WP_130845182.1">
    <property type="nucleotide sequence ID" value="NZ_BJDY01000004.1"/>
</dbReference>
<evidence type="ECO:0000313" key="4">
    <source>
        <dbReference type="Proteomes" id="UP000289996"/>
    </source>
</evidence>
<dbReference type="CDD" id="cd13441">
    <property type="entry name" value="CamS_repeat_1"/>
    <property type="match status" value="1"/>
</dbReference>
<keyword evidence="4" id="KW-1185">Reference proteome</keyword>
<protein>
    <submittedName>
        <fullName evidence="3">Lipoprotein [Lactobacillus plantarum JDM1]</fullName>
    </submittedName>
</protein>
<organism evidence="3 4">
    <name type="scientific">Lactiplantibacillus mudanjiangensis</name>
    <dbReference type="NCBI Taxonomy" id="1296538"/>
    <lineage>
        <taxon>Bacteria</taxon>
        <taxon>Bacillati</taxon>
        <taxon>Bacillota</taxon>
        <taxon>Bacilli</taxon>
        <taxon>Lactobacillales</taxon>
        <taxon>Lactobacillaceae</taxon>
        <taxon>Lactiplantibacillus</taxon>
    </lineage>
</organism>
<feature type="compositionally biased region" description="Polar residues" evidence="1">
    <location>
        <begin position="129"/>
        <end position="145"/>
    </location>
</feature>
<dbReference type="PROSITE" id="PS51257">
    <property type="entry name" value="PROKAR_LIPOPROTEIN"/>
    <property type="match status" value="1"/>
</dbReference>
<feature type="region of interest" description="Disordered" evidence="1">
    <location>
        <begin position="28"/>
        <end position="49"/>
    </location>
</feature>
<feature type="region of interest" description="Disordered" evidence="1">
    <location>
        <begin position="123"/>
        <end position="145"/>
    </location>
</feature>
<name>A0A660E8X0_9LACO</name>